<reference evidence="1 2" key="1">
    <citation type="journal article" date="2018" name="Mol. Biol. Evol.">
        <title>Broad Genomic Sampling Reveals a Smut Pathogenic Ancestry of the Fungal Clade Ustilaginomycotina.</title>
        <authorList>
            <person name="Kijpornyongpan T."/>
            <person name="Mondo S.J."/>
            <person name="Barry K."/>
            <person name="Sandor L."/>
            <person name="Lee J."/>
            <person name="Lipzen A."/>
            <person name="Pangilinan J."/>
            <person name="LaButti K."/>
            <person name="Hainaut M."/>
            <person name="Henrissat B."/>
            <person name="Grigoriev I.V."/>
            <person name="Spatafora J.W."/>
            <person name="Aime M.C."/>
        </authorList>
    </citation>
    <scope>NUCLEOTIDE SEQUENCE [LARGE SCALE GENOMIC DNA]</scope>
    <source>
        <strain evidence="1 2">SA 807</strain>
    </source>
</reference>
<keyword evidence="2" id="KW-1185">Reference proteome</keyword>
<protein>
    <submittedName>
        <fullName evidence="1">Uncharacterized protein</fullName>
    </submittedName>
</protein>
<dbReference type="Proteomes" id="UP000245626">
    <property type="component" value="Unassembled WGS sequence"/>
</dbReference>
<sequence>MSSLATSSKDQVLFDLEDDDQQVNPSLPLASVSHPSQGDDRRPNLQSSSRPPSYKSSYSSSPPLPTTNSANLLHRTSNPRISPFSLRSTVSSKEAEFEADSDELDQADGQAVGQDEEEGEDQDLIVHSRSDLIGGGGGRPRSDRSDSSSNPNYNHLPLLDRLPGNLRASVDGLTNDLRHLSENLPVVGVPGWDGQGVPDWLKRGAGVFDGTVNMANSILGAGIVGLPYSMRESGFFAGLVLLVGLSFLTDWTIRLIVLNAKLSGRLTYIEIMEHCFGHKGKAAVSIFQFAFAFGGMCAFCVSTGDTIPHVVVSIFPSLAGSLLSNRQVIITFCTLTISYPLSLYRNIESLSKASAIALLSMVVIILAVIVRGPATPDELKGDSSLRLTVVNFSNLVRSISVISFAFVCHHNSLLIYGSLKEPSMNKFGKVTHYSTFIAAVATISMSVAGYWTFEDKTLSNILNNFPETDTMVNVARGLFGLNMLTTLPLECFVCREVLEHYFFAGVFDRPRHLAMTTGLVVSAMVVSLLTCDLGIVLELTGGLSATALAFIFPSLCYLKLSGESGQRFVQGGFSVGGDDFGRQGGSGGQEEEEEEGGVVDDGRIHAGAGDGRIRHDQYQERDAEEVEEGRQSSGRGGLVGEEDVQELEVPLRPGAELRFRKPASQRKWYQSTRPLSVACAMFGTIVLVVSVWTALGDFLSGRAGAVHQC</sequence>
<accession>A0ACD0P5V2</accession>
<proteinExistence type="predicted"/>
<evidence type="ECO:0000313" key="1">
    <source>
        <dbReference type="EMBL" id="PWN53419.1"/>
    </source>
</evidence>
<gene>
    <name evidence="1" type="ORF">IE53DRAFT_324819</name>
</gene>
<evidence type="ECO:0000313" key="2">
    <source>
        <dbReference type="Proteomes" id="UP000245626"/>
    </source>
</evidence>
<organism evidence="1 2">
    <name type="scientific">Violaceomyces palustris</name>
    <dbReference type="NCBI Taxonomy" id="1673888"/>
    <lineage>
        <taxon>Eukaryota</taxon>
        <taxon>Fungi</taxon>
        <taxon>Dikarya</taxon>
        <taxon>Basidiomycota</taxon>
        <taxon>Ustilaginomycotina</taxon>
        <taxon>Ustilaginomycetes</taxon>
        <taxon>Violaceomycetales</taxon>
        <taxon>Violaceomycetaceae</taxon>
        <taxon>Violaceomyces</taxon>
    </lineage>
</organism>
<name>A0ACD0P5V2_9BASI</name>
<dbReference type="EMBL" id="KZ819726">
    <property type="protein sequence ID" value="PWN53419.1"/>
    <property type="molecule type" value="Genomic_DNA"/>
</dbReference>